<reference evidence="2 3" key="1">
    <citation type="submission" date="2022-09" db="EMBL/GenBank/DDBJ databases">
        <title>Chryseobacterium oleae sp.nov., isolated from the inter-root soil of Pyrola calliantha H. Andr. in Tibet.</title>
        <authorList>
            <person name="Li Z."/>
        </authorList>
    </citation>
    <scope>NUCLEOTIDE SEQUENCE [LARGE SCALE GENOMIC DNA]</scope>
    <source>
        <strain evidence="3">pc1-10</strain>
    </source>
</reference>
<protein>
    <recommendedName>
        <fullName evidence="4">DUF3592 domain-containing protein</fullName>
    </recommendedName>
</protein>
<evidence type="ECO:0000313" key="2">
    <source>
        <dbReference type="EMBL" id="MCT2563761.1"/>
    </source>
</evidence>
<keyword evidence="1" id="KW-0472">Membrane</keyword>
<keyword evidence="1" id="KW-0812">Transmembrane</keyword>
<dbReference type="Proteomes" id="UP001525566">
    <property type="component" value="Unassembled WGS sequence"/>
</dbReference>
<evidence type="ECO:0000313" key="3">
    <source>
        <dbReference type="Proteomes" id="UP001525566"/>
    </source>
</evidence>
<comment type="caution">
    <text evidence="2">The sequence shown here is derived from an EMBL/GenBank/DDBJ whole genome shotgun (WGS) entry which is preliminary data.</text>
</comment>
<feature type="transmembrane region" description="Helical" evidence="1">
    <location>
        <begin position="15"/>
        <end position="33"/>
    </location>
</feature>
<sequence>MEGIKGILKAIKNNYHIILGLATLIIIITTLFLSRHDLKNAKKNSKYTIAYITSNWHQKNNNGVGTDFTYEVNGEKIEKTCANNLEKGTRYIVLYDSIAPKNYIMLYNHPLPDSIKRPLNGWKFNEVPVKLDSSDLKQYFQVLKLD</sequence>
<evidence type="ECO:0000256" key="1">
    <source>
        <dbReference type="SAM" id="Phobius"/>
    </source>
</evidence>
<keyword evidence="1" id="KW-1133">Transmembrane helix</keyword>
<dbReference type="EMBL" id="JAOAMU010000006">
    <property type="protein sequence ID" value="MCT2563761.1"/>
    <property type="molecule type" value="Genomic_DNA"/>
</dbReference>
<keyword evidence="3" id="KW-1185">Reference proteome</keyword>
<organism evidence="2 3">
    <name type="scientific">Chryseobacterium herbae</name>
    <dbReference type="NCBI Taxonomy" id="2976476"/>
    <lineage>
        <taxon>Bacteria</taxon>
        <taxon>Pseudomonadati</taxon>
        <taxon>Bacteroidota</taxon>
        <taxon>Flavobacteriia</taxon>
        <taxon>Flavobacteriales</taxon>
        <taxon>Weeksellaceae</taxon>
        <taxon>Chryseobacterium group</taxon>
        <taxon>Chryseobacterium</taxon>
    </lineage>
</organism>
<gene>
    <name evidence="2" type="ORF">N0B48_17875</name>
</gene>
<name>A0ABT2IY41_9FLAO</name>
<accession>A0ABT2IY41</accession>
<evidence type="ECO:0008006" key="4">
    <source>
        <dbReference type="Google" id="ProtNLM"/>
    </source>
</evidence>
<dbReference type="RefSeq" id="WP_259840322.1">
    <property type="nucleotide sequence ID" value="NZ_JAOAMU010000006.1"/>
</dbReference>
<proteinExistence type="predicted"/>